<dbReference type="STRING" id="633807.BW732_05710"/>
<evidence type="ECO:0000313" key="2">
    <source>
        <dbReference type="Proteomes" id="UP000188246"/>
    </source>
</evidence>
<dbReference type="KEGG" id="vpi:BW732_05710"/>
<dbReference type="RefSeq" id="WP_077275869.1">
    <property type="nucleotide sequence ID" value="NZ_CP019609.1"/>
</dbReference>
<reference evidence="1 2" key="1">
    <citation type="journal article" date="2010" name="Int. J. Syst. Evol. Microbiol.">
        <title>Vagococcus penaei sp. nov., isolated from spoilage microbiota of cooked shrimp (Penaeus vannamei).</title>
        <authorList>
            <person name="Jaffres E."/>
            <person name="Prevost H."/>
            <person name="Rossero A."/>
            <person name="Joffraud J.J."/>
            <person name="Dousset X."/>
        </authorList>
    </citation>
    <scope>NUCLEOTIDE SEQUENCE [LARGE SCALE GENOMIC DNA]</scope>
    <source>
        <strain evidence="1 2">CD276</strain>
    </source>
</reference>
<sequence>MIYCLICHRVWGGGFVAFYAFVVTRLILIIISKMTRIETTPEEQKVGLDQEFFREATYDE</sequence>
<dbReference type="EMBL" id="CP019609">
    <property type="protein sequence ID" value="AQP53784.1"/>
    <property type="molecule type" value="Genomic_DNA"/>
</dbReference>
<proteinExistence type="predicted"/>
<accession>A0A1Q2D631</accession>
<protein>
    <submittedName>
        <fullName evidence="1">Uncharacterized protein</fullName>
    </submittedName>
</protein>
<keyword evidence="2" id="KW-1185">Reference proteome</keyword>
<organism evidence="1 2">
    <name type="scientific">Vagococcus penaei</name>
    <dbReference type="NCBI Taxonomy" id="633807"/>
    <lineage>
        <taxon>Bacteria</taxon>
        <taxon>Bacillati</taxon>
        <taxon>Bacillota</taxon>
        <taxon>Bacilli</taxon>
        <taxon>Lactobacillales</taxon>
        <taxon>Enterococcaceae</taxon>
        <taxon>Vagococcus</taxon>
    </lineage>
</organism>
<gene>
    <name evidence="1" type="ORF">BW732_05710</name>
</gene>
<dbReference type="AlphaFoldDB" id="A0A1Q2D631"/>
<evidence type="ECO:0000313" key="1">
    <source>
        <dbReference type="EMBL" id="AQP53784.1"/>
    </source>
</evidence>
<name>A0A1Q2D631_9ENTE</name>
<dbReference type="OrthoDB" id="9814202at2"/>
<dbReference type="Proteomes" id="UP000188246">
    <property type="component" value="Chromosome"/>
</dbReference>